<sequence length="136" mass="16046">MFDWSKPTAQILGRFNPWNEGHQALFEEVLRKADPDRQPRYRDPTSEAHQVCIMVRSTGENFNEIRSNIAKHLDPEFRGRYIIVQVPNITNVFYGRQIGFDVDRVDLPSNLEPVDNQQTTRAEKKAKEYHFWANRE</sequence>
<name>A0A0F9EL36_9ZZZZ</name>
<protein>
    <recommendedName>
        <fullName evidence="2">Cytidyltransferase-like domain-containing protein</fullName>
    </recommendedName>
</protein>
<reference evidence="1" key="1">
    <citation type="journal article" date="2015" name="Nature">
        <title>Complex archaea that bridge the gap between prokaryotes and eukaryotes.</title>
        <authorList>
            <person name="Spang A."/>
            <person name="Saw J.H."/>
            <person name="Jorgensen S.L."/>
            <person name="Zaremba-Niedzwiedzka K."/>
            <person name="Martijn J."/>
            <person name="Lind A.E."/>
            <person name="van Eijk R."/>
            <person name="Schleper C."/>
            <person name="Guy L."/>
            <person name="Ettema T.J."/>
        </authorList>
    </citation>
    <scope>NUCLEOTIDE SEQUENCE</scope>
</reference>
<evidence type="ECO:0000313" key="1">
    <source>
        <dbReference type="EMBL" id="KKL45615.1"/>
    </source>
</evidence>
<comment type="caution">
    <text evidence="1">The sequence shown here is derived from an EMBL/GenBank/DDBJ whole genome shotgun (WGS) entry which is preliminary data.</text>
</comment>
<gene>
    <name evidence="1" type="ORF">LCGC14_2353850</name>
</gene>
<accession>A0A0F9EL36</accession>
<evidence type="ECO:0008006" key="2">
    <source>
        <dbReference type="Google" id="ProtNLM"/>
    </source>
</evidence>
<dbReference type="EMBL" id="LAZR01034326">
    <property type="protein sequence ID" value="KKL45615.1"/>
    <property type="molecule type" value="Genomic_DNA"/>
</dbReference>
<dbReference type="AlphaFoldDB" id="A0A0F9EL36"/>
<organism evidence="1">
    <name type="scientific">marine sediment metagenome</name>
    <dbReference type="NCBI Taxonomy" id="412755"/>
    <lineage>
        <taxon>unclassified sequences</taxon>
        <taxon>metagenomes</taxon>
        <taxon>ecological metagenomes</taxon>
    </lineage>
</organism>
<proteinExistence type="predicted"/>